<proteinExistence type="predicted"/>
<comment type="caution">
    <text evidence="2">The sequence shown here is derived from an EMBL/GenBank/DDBJ whole genome shotgun (WGS) entry which is preliminary data.</text>
</comment>
<evidence type="ECO:0000259" key="1">
    <source>
        <dbReference type="Pfam" id="PF06114"/>
    </source>
</evidence>
<dbReference type="Proteomes" id="UP001212160">
    <property type="component" value="Unassembled WGS sequence"/>
</dbReference>
<evidence type="ECO:0000313" key="3">
    <source>
        <dbReference type="Proteomes" id="UP001212160"/>
    </source>
</evidence>
<feature type="domain" description="IrrE N-terminal-like" evidence="1">
    <location>
        <begin position="30"/>
        <end position="121"/>
    </location>
</feature>
<gene>
    <name evidence="2" type="ORF">PNW85_20290</name>
</gene>
<name>A0AAW6DGN6_MEDGN</name>
<dbReference type="EMBL" id="JAQMLA010000161">
    <property type="protein sequence ID" value="MDB8688931.1"/>
    <property type="molecule type" value="Genomic_DNA"/>
</dbReference>
<dbReference type="AlphaFoldDB" id="A0AAW6DGN6"/>
<reference evidence="2" key="1">
    <citation type="submission" date="2023-01" db="EMBL/GenBank/DDBJ databases">
        <title>Human gut microbiome strain richness.</title>
        <authorList>
            <person name="Chen-Liaw A."/>
        </authorList>
    </citation>
    <scope>NUCLEOTIDE SEQUENCE</scope>
    <source>
        <strain evidence="2">RTP21484st1_H11_RTP21484_190118</strain>
    </source>
</reference>
<dbReference type="Pfam" id="PF06114">
    <property type="entry name" value="Peptidase_M78"/>
    <property type="match status" value="1"/>
</dbReference>
<dbReference type="RefSeq" id="WP_272111517.1">
    <property type="nucleotide sequence ID" value="NZ_JAQMLA010000161.1"/>
</dbReference>
<accession>A0AAW6DGN6</accession>
<dbReference type="Gene3D" id="1.10.10.2910">
    <property type="match status" value="1"/>
</dbReference>
<evidence type="ECO:0000313" key="2">
    <source>
        <dbReference type="EMBL" id="MDB8688931.1"/>
    </source>
</evidence>
<sequence length="149" mass="17441">MYKLRTSDIKRLVKYYIKKFNTRNPFELANCLNVEVQLGPLGSRAGCYMFLKNHKCVFLNEDLEEHELNLVMAHELAHSILHRKENCYFIRNKTLLLSSTNEIEANIFAAELLIPDSLIYENPGMTKSQIARLAGYDERIMEFKVLRKK</sequence>
<protein>
    <submittedName>
        <fullName evidence="2">ImmA/IrrE family metallo-endopeptidase</fullName>
    </submittedName>
</protein>
<dbReference type="InterPro" id="IPR010359">
    <property type="entry name" value="IrrE_HExxH"/>
</dbReference>
<organism evidence="2 3">
    <name type="scientific">Mediterraneibacter gnavus</name>
    <name type="common">Ruminococcus gnavus</name>
    <dbReference type="NCBI Taxonomy" id="33038"/>
    <lineage>
        <taxon>Bacteria</taxon>
        <taxon>Bacillati</taxon>
        <taxon>Bacillota</taxon>
        <taxon>Clostridia</taxon>
        <taxon>Lachnospirales</taxon>
        <taxon>Lachnospiraceae</taxon>
        <taxon>Mediterraneibacter</taxon>
    </lineage>
</organism>